<keyword evidence="4 7" id="KW-0812">Transmembrane</keyword>
<dbReference type="PANTHER" id="PTHR30347:SF1">
    <property type="entry name" value="MECHANOSENSITIVE CHANNEL MSCK"/>
    <property type="match status" value="1"/>
</dbReference>
<dbReference type="InterPro" id="IPR006685">
    <property type="entry name" value="MscS_channel_2nd"/>
</dbReference>
<dbReference type="GO" id="GO:0005886">
    <property type="term" value="C:plasma membrane"/>
    <property type="evidence" value="ECO:0007669"/>
    <property type="project" value="UniProtKB-SubCell"/>
</dbReference>
<feature type="transmembrane region" description="Helical" evidence="7">
    <location>
        <begin position="102"/>
        <end position="123"/>
    </location>
</feature>
<evidence type="ECO:0000256" key="7">
    <source>
        <dbReference type="SAM" id="Phobius"/>
    </source>
</evidence>
<dbReference type="SUPFAM" id="SSF50182">
    <property type="entry name" value="Sm-like ribonucleoproteins"/>
    <property type="match status" value="1"/>
</dbReference>
<dbReference type="Pfam" id="PF00924">
    <property type="entry name" value="MS_channel_2nd"/>
    <property type="match status" value="1"/>
</dbReference>
<evidence type="ECO:0000259" key="9">
    <source>
        <dbReference type="Pfam" id="PF21082"/>
    </source>
</evidence>
<comment type="subcellular location">
    <subcellularLocation>
        <location evidence="1">Cell membrane</location>
        <topology evidence="1">Multi-pass membrane protein</topology>
    </subcellularLocation>
</comment>
<organism evidence="10">
    <name type="scientific">mine drainage metagenome</name>
    <dbReference type="NCBI Taxonomy" id="410659"/>
    <lineage>
        <taxon>unclassified sequences</taxon>
        <taxon>metagenomes</taxon>
        <taxon>ecological metagenomes</taxon>
    </lineage>
</organism>
<dbReference type="Gene3D" id="1.10.287.1260">
    <property type="match status" value="1"/>
</dbReference>
<dbReference type="SUPFAM" id="SSF82689">
    <property type="entry name" value="Mechanosensitive channel protein MscS (YggB), C-terminal domain"/>
    <property type="match status" value="1"/>
</dbReference>
<evidence type="ECO:0000256" key="3">
    <source>
        <dbReference type="ARBA" id="ARBA00022475"/>
    </source>
</evidence>
<evidence type="ECO:0000256" key="4">
    <source>
        <dbReference type="ARBA" id="ARBA00022692"/>
    </source>
</evidence>
<dbReference type="AlphaFoldDB" id="A0A1J5R7A9"/>
<feature type="domain" description="Mechanosensitive ion channel MscS" evidence="8">
    <location>
        <begin position="185"/>
        <end position="250"/>
    </location>
</feature>
<feature type="transmembrane region" description="Helical" evidence="7">
    <location>
        <begin position="143"/>
        <end position="160"/>
    </location>
</feature>
<keyword evidence="5 7" id="KW-1133">Transmembrane helix</keyword>
<dbReference type="InterPro" id="IPR023408">
    <property type="entry name" value="MscS_beta-dom_sf"/>
</dbReference>
<evidence type="ECO:0000256" key="1">
    <source>
        <dbReference type="ARBA" id="ARBA00004651"/>
    </source>
</evidence>
<name>A0A1J5R7A9_9ZZZZ</name>
<feature type="transmembrane region" description="Helical" evidence="7">
    <location>
        <begin position="166"/>
        <end position="182"/>
    </location>
</feature>
<dbReference type="InterPro" id="IPR010920">
    <property type="entry name" value="LSM_dom_sf"/>
</dbReference>
<dbReference type="EMBL" id="MLJW01000396">
    <property type="protein sequence ID" value="OIQ87943.1"/>
    <property type="molecule type" value="Genomic_DNA"/>
</dbReference>
<evidence type="ECO:0000259" key="8">
    <source>
        <dbReference type="Pfam" id="PF00924"/>
    </source>
</evidence>
<evidence type="ECO:0000256" key="2">
    <source>
        <dbReference type="ARBA" id="ARBA00008017"/>
    </source>
</evidence>
<proteinExistence type="inferred from homology"/>
<evidence type="ECO:0000256" key="5">
    <source>
        <dbReference type="ARBA" id="ARBA00022989"/>
    </source>
</evidence>
<feature type="transmembrane region" description="Helical" evidence="7">
    <location>
        <begin position="25"/>
        <end position="45"/>
    </location>
</feature>
<comment type="caution">
    <text evidence="10">The sequence shown here is derived from an EMBL/GenBank/DDBJ whole genome shotgun (WGS) entry which is preliminary data.</text>
</comment>
<gene>
    <name evidence="10" type="primary">mscK_6</name>
    <name evidence="10" type="ORF">GALL_302000</name>
</gene>
<dbReference type="GO" id="GO:0055085">
    <property type="term" value="P:transmembrane transport"/>
    <property type="evidence" value="ECO:0007669"/>
    <property type="project" value="InterPro"/>
</dbReference>
<dbReference type="InterPro" id="IPR052702">
    <property type="entry name" value="MscS-like_channel"/>
</dbReference>
<evidence type="ECO:0000256" key="6">
    <source>
        <dbReference type="ARBA" id="ARBA00023136"/>
    </source>
</evidence>
<dbReference type="InterPro" id="IPR011066">
    <property type="entry name" value="MscS_channel_C_sf"/>
</dbReference>
<sequence length="356" mass="38233">MPLVALIALQLTRHATPWLLRAPLLKLALPVLGVWLLSRVSLRVAQRAFPGNAAARLLARVLNQIAWGVLLLHLSGALPEIIEALDAFSVHIGRQRLTGWTLLRGAAWVAVTLVLALWVSSLLESRLLASPLDVNLRLVVSRLLRAAIFTVALLVALQMVGIDLTVLGVFGGALGVGLGLGLQRIAANYVSGFVVLFERSLRVGDNVSLDGFQGRIVDIKTRYTLVRSAGGTESLVPNEMLISNRIENLSYTDRNVWQSTTVGVAYGCDIEQVLALLERAAASVPRVLDKPAPGAVLSEFGNNALQVTVGYWIADPENGTLGVRGAVNLAMLRALREAGVDIPFPQLDVHVARRGA</sequence>
<keyword evidence="3" id="KW-1003">Cell membrane</keyword>
<dbReference type="InterPro" id="IPR049278">
    <property type="entry name" value="MS_channel_C"/>
</dbReference>
<reference evidence="10" key="1">
    <citation type="submission" date="2016-10" db="EMBL/GenBank/DDBJ databases">
        <title>Sequence of Gallionella enrichment culture.</title>
        <authorList>
            <person name="Poehlein A."/>
            <person name="Muehling M."/>
            <person name="Daniel R."/>
        </authorList>
    </citation>
    <scope>NUCLEOTIDE SEQUENCE</scope>
</reference>
<protein>
    <submittedName>
        <fullName evidence="10">Mechanosensitive channel MscK</fullName>
    </submittedName>
</protein>
<dbReference type="Pfam" id="PF21082">
    <property type="entry name" value="MS_channel_3rd"/>
    <property type="match status" value="1"/>
</dbReference>
<evidence type="ECO:0000313" key="10">
    <source>
        <dbReference type="EMBL" id="OIQ87943.1"/>
    </source>
</evidence>
<accession>A0A1J5R7A9</accession>
<comment type="similarity">
    <text evidence="2">Belongs to the MscS (TC 1.A.23) family.</text>
</comment>
<dbReference type="PANTHER" id="PTHR30347">
    <property type="entry name" value="POTASSIUM CHANNEL RELATED"/>
    <property type="match status" value="1"/>
</dbReference>
<dbReference type="Gene3D" id="2.30.30.60">
    <property type="match status" value="1"/>
</dbReference>
<dbReference type="Gene3D" id="3.30.70.100">
    <property type="match status" value="1"/>
</dbReference>
<keyword evidence="6 7" id="KW-0472">Membrane</keyword>
<feature type="domain" description="Mechanosensitive ion channel MscS C-terminal" evidence="9">
    <location>
        <begin position="260"/>
        <end position="342"/>
    </location>
</feature>
<dbReference type="InterPro" id="IPR011014">
    <property type="entry name" value="MscS_channel_TM-2"/>
</dbReference>
<dbReference type="SUPFAM" id="SSF82861">
    <property type="entry name" value="Mechanosensitive channel protein MscS (YggB), transmembrane region"/>
    <property type="match status" value="1"/>
</dbReference>